<name>A0A1J0GV78_9CAUD</name>
<organism evidence="1 2">
    <name type="scientific">Vibrio phage vB_VspP_pVa5</name>
    <dbReference type="NCBI Taxonomy" id="1913109"/>
    <lineage>
        <taxon>Viruses</taxon>
        <taxon>Duplodnaviria</taxon>
        <taxon>Heunggongvirae</taxon>
        <taxon>Uroviricota</taxon>
        <taxon>Caudoviricetes</taxon>
        <taxon>Schitoviridae</taxon>
        <taxon>Pontosvirinae</taxon>
        <taxon>Galateavirus</taxon>
        <taxon>Galateavirus PVA5</taxon>
    </lineage>
</organism>
<dbReference type="EMBL" id="KX889068">
    <property type="protein sequence ID" value="APC46090.1"/>
    <property type="molecule type" value="Genomic_DNA"/>
</dbReference>
<sequence>MAQHTITVEADINLYTLSDANGDCIANEDNVTFEIDSDNDVIIHCLDHYFIDKADWELLEKARDLTQDDWDCIALNELLEDK</sequence>
<gene>
    <name evidence="1" type="ORF">vBVspPpVa5_0069</name>
</gene>
<protein>
    <submittedName>
        <fullName evidence="1">Uncharacterized protein</fullName>
    </submittedName>
</protein>
<keyword evidence="2" id="KW-1185">Reference proteome</keyword>
<evidence type="ECO:0000313" key="2">
    <source>
        <dbReference type="Proteomes" id="UP000225978"/>
    </source>
</evidence>
<dbReference type="Proteomes" id="UP000225978">
    <property type="component" value="Segment"/>
</dbReference>
<proteinExistence type="predicted"/>
<accession>A0A1J0GV78</accession>
<evidence type="ECO:0000313" key="1">
    <source>
        <dbReference type="EMBL" id="APC46090.1"/>
    </source>
</evidence>
<reference evidence="1 2" key="1">
    <citation type="journal article" date="2017" name="Viruses">
        <title>Stumbling across the Same Phage: Comparative Genomics of Widespread Temperate Phages Infecting the Fish Pathogen Vibrio anguillarum.</title>
        <authorList>
            <person name="Kalatzis P.G."/>
            <person name="Rorbo N.I."/>
            <person name="Castillo D."/>
            <person name="Mauritzen J.J."/>
            <person name="Jorgensen J."/>
            <person name="Kokkari C."/>
            <person name="Zhang F."/>
            <person name="Katharios P."/>
            <person name="Middelboe M."/>
        </authorList>
    </citation>
    <scope>NUCLEOTIDE SEQUENCE [LARGE SCALE GENOMIC DNA]</scope>
</reference>